<name>A0A7K1TH36_9BACT</name>
<dbReference type="RefSeq" id="WP_157566831.1">
    <property type="nucleotide sequence ID" value="NZ_WQKZ01000003.1"/>
</dbReference>
<gene>
    <name evidence="2" type="ORF">GO988_14960</name>
</gene>
<evidence type="ECO:0000256" key="1">
    <source>
        <dbReference type="SAM" id="MobiDB-lite"/>
    </source>
</evidence>
<proteinExistence type="predicted"/>
<dbReference type="InterPro" id="IPR025366">
    <property type="entry name" value="DUF4270"/>
</dbReference>
<accession>A0A7K1TH36</accession>
<dbReference type="Pfam" id="PF14092">
    <property type="entry name" value="DUF4270"/>
    <property type="match status" value="1"/>
</dbReference>
<feature type="region of interest" description="Disordered" evidence="1">
    <location>
        <begin position="1"/>
        <end position="20"/>
    </location>
</feature>
<evidence type="ECO:0000313" key="3">
    <source>
        <dbReference type="Proteomes" id="UP000441336"/>
    </source>
</evidence>
<comment type="caution">
    <text evidence="2">The sequence shown here is derived from an EMBL/GenBank/DDBJ whole genome shotgun (WGS) entry which is preliminary data.</text>
</comment>
<dbReference type="Proteomes" id="UP000441336">
    <property type="component" value="Unassembled WGS sequence"/>
</dbReference>
<dbReference type="EMBL" id="WQKZ01000003">
    <property type="protein sequence ID" value="MVN77632.1"/>
    <property type="molecule type" value="Genomic_DNA"/>
</dbReference>
<reference evidence="2 3" key="1">
    <citation type="submission" date="2019-12" db="EMBL/GenBank/DDBJ databases">
        <title>Hymenobacter sp. HMF4947 Genome sequencing and assembly.</title>
        <authorList>
            <person name="Kang H."/>
            <person name="Cha I."/>
            <person name="Kim H."/>
            <person name="Joh K."/>
        </authorList>
    </citation>
    <scope>NUCLEOTIDE SEQUENCE [LARGE SCALE GENOMIC DNA]</scope>
    <source>
        <strain evidence="2 3">HMF4947</strain>
    </source>
</reference>
<keyword evidence="3" id="KW-1185">Reference proteome</keyword>
<organism evidence="2 3">
    <name type="scientific">Hymenobacter ginkgonis</name>
    <dbReference type="NCBI Taxonomy" id="2682976"/>
    <lineage>
        <taxon>Bacteria</taxon>
        <taxon>Pseudomonadati</taxon>
        <taxon>Bacteroidota</taxon>
        <taxon>Cytophagia</taxon>
        <taxon>Cytophagales</taxon>
        <taxon>Hymenobacteraceae</taxon>
        <taxon>Hymenobacter</taxon>
    </lineage>
</organism>
<protein>
    <submittedName>
        <fullName evidence="2">DUF4270 family protein</fullName>
    </submittedName>
</protein>
<sequence>MTSGSSHPMPTKSKPKSRRASGGRALLAVLLAAVLALVATACTTSTSDIGVGLPSAQTNTGAYLVDTLTVRTSTVLRDSVVTSGSGYLLVGRTTDPLLGTITAKSFCRLGMDAAFTPSGSFVYDSVSLVLPLITTPTAYRYGDTTKTQALVEVHRLIDPISATKPSFASTKLTKLNYDSTTVLNQGGKAPVRRARPNLTSLRLRLDDTFGRQLLAAGQAGRLTTQDEFDTYLPGLVLTPAATDNAALVLFSATVTDAALLVYYHDPTDATTVLSSSFSIYTGNRNFYQVRADRRTGGVMGLPTASLQTVDASRTAQQTFVEGALGLQTKVEIPYLTNLLDFGANATITSADFTVPVTASTLSPFVPTPPALLISTANAVNQPVATAVSGTTGTYVSSVSYLTSTSTLSGLDQGGYTWSVASYCQAVLNHVIPNNGLLVSSVSPALPSRAVLGSQRSTDKLQLRLYLIQVK</sequence>
<dbReference type="AlphaFoldDB" id="A0A7K1TH36"/>
<evidence type="ECO:0000313" key="2">
    <source>
        <dbReference type="EMBL" id="MVN77632.1"/>
    </source>
</evidence>